<reference evidence="2" key="1">
    <citation type="journal article" date="2015" name="Nature">
        <title>Complex archaea that bridge the gap between prokaryotes and eukaryotes.</title>
        <authorList>
            <person name="Spang A."/>
            <person name="Saw J.H."/>
            <person name="Jorgensen S.L."/>
            <person name="Zaremba-Niedzwiedzka K."/>
            <person name="Martijn J."/>
            <person name="Lind A.E."/>
            <person name="van Eijk R."/>
            <person name="Schleper C."/>
            <person name="Guy L."/>
            <person name="Ettema T.J."/>
        </authorList>
    </citation>
    <scope>NUCLEOTIDE SEQUENCE</scope>
</reference>
<dbReference type="EMBL" id="LAZR01002122">
    <property type="protein sequence ID" value="KKN34172.1"/>
    <property type="molecule type" value="Genomic_DNA"/>
</dbReference>
<evidence type="ECO:0000313" key="2">
    <source>
        <dbReference type="EMBL" id="KKN34172.1"/>
    </source>
</evidence>
<name>A0A0F9QAT2_9ZZZZ</name>
<protein>
    <submittedName>
        <fullName evidence="2">Uncharacterized protein</fullName>
    </submittedName>
</protein>
<dbReference type="AlphaFoldDB" id="A0A0F9QAT2"/>
<feature type="compositionally biased region" description="Pro residues" evidence="1">
    <location>
        <begin position="877"/>
        <end position="888"/>
    </location>
</feature>
<comment type="caution">
    <text evidence="2">The sequence shown here is derived from an EMBL/GenBank/DDBJ whole genome shotgun (WGS) entry which is preliminary data.</text>
</comment>
<sequence>MRRLSSTLLAAQEASSGSPYVTMVPGVGATVLLRNPSSGDKLNDLFGLIVDSTNPGQLFGVGFGSGGTGGSALDAWLGKLDSVDLDITSAKSYNDSGQGFKWFDVVQDTLNLYMVGMDFSGSNLLAVGKYLKSDLSKVSTVKWVSADSDSNWFGCGMAESGAYVYVAARTSEGATTIASYIAELNKSDLSINADYYSQQAAGGLPDSEYFQVECDGVNVFACGYETGRKAIVDKFDVAGLGNPTGKVITYGTSVTLYGLTYDDTHLYVAGYDDLANDVGVVIKLLKSDLSVVAAASYTDDDGSCRFNDIISDNDFLYAVGASYNGTRDAGVLVKINKSDLSIDTQLMQSDSTPSEIVTVTQDGGNIYTGNGHRGQSGSPAFTGHRSVIKWNKAMLTTGTSGAHTIATAGLTKATISPTIAATTRVLTTSADSHSAINYTEAASGCLMNALITIGAAASGGYDNTNRILSVIQQESPFEDRAEILLDNSDQVLSTLDMSGVLVNLGFGFGSEASYIPDLYVEKQEDISYQGRLLTRLLCIGNWNKLAKHRVMGDAIGGALNTGTDTVAEIIVKHILSNMELLTHSSDGNEDTVVPGAIYEVNTPRRQLIRDVIGMTGNLLKMRGADVIMIERIGTRLHYFTGTITGTFVPGEPVTSNSGHKAITVYAGSTYVVIEDEDDSDWSAQTTITGSLSGASCGSISAREEFDYKYGPLAGSHSFYEFTREQNVLEANRVICVDVLPDISGTTTYTALGEANDTTDQAKFGILTLPFEDSSTAGDNGKAAASAAARLLHIQAEATGGMLVAPMNVAQEMYDIVEIDDDRGGWTSGTEIGGRVGSIIRRYSPGTYEIELKFGGLVWDRPEHIDVAEVIEEWMKPIPEPRGPQPPPKIPEDKPWEMPTHHKPPVVEHERPTTKPTANLPGQRITGFLGGQVSQEKSDEAFLGTAKKIFSGLSIDQMRDMVKSGRLKMTDEAKKRFGI</sequence>
<accession>A0A0F9QAT2</accession>
<evidence type="ECO:0000256" key="1">
    <source>
        <dbReference type="SAM" id="MobiDB-lite"/>
    </source>
</evidence>
<organism evidence="2">
    <name type="scientific">marine sediment metagenome</name>
    <dbReference type="NCBI Taxonomy" id="412755"/>
    <lineage>
        <taxon>unclassified sequences</taxon>
        <taxon>metagenomes</taxon>
        <taxon>ecological metagenomes</taxon>
    </lineage>
</organism>
<proteinExistence type="predicted"/>
<feature type="compositionally biased region" description="Basic and acidic residues" evidence="1">
    <location>
        <begin position="889"/>
        <end position="912"/>
    </location>
</feature>
<gene>
    <name evidence="2" type="ORF">LCGC14_0796260</name>
</gene>
<feature type="region of interest" description="Disordered" evidence="1">
    <location>
        <begin position="876"/>
        <end position="924"/>
    </location>
</feature>